<dbReference type="GO" id="GO:0005319">
    <property type="term" value="F:lipid transporter activity"/>
    <property type="evidence" value="ECO:0007669"/>
    <property type="project" value="TreeGrafter"/>
</dbReference>
<dbReference type="FunFam" id="3.40.50.300:FF:000436">
    <property type="entry name" value="ATP binding cassette subfamily A member 9"/>
    <property type="match status" value="1"/>
</dbReference>
<feature type="transmembrane region" description="Helical" evidence="11">
    <location>
        <begin position="1054"/>
        <end position="1081"/>
    </location>
</feature>
<evidence type="ECO:0000256" key="5">
    <source>
        <dbReference type="ARBA" id="ARBA00022737"/>
    </source>
</evidence>
<dbReference type="GO" id="GO:0005886">
    <property type="term" value="C:plasma membrane"/>
    <property type="evidence" value="ECO:0007669"/>
    <property type="project" value="UniProtKB-ARBA"/>
</dbReference>
<keyword evidence="13" id="KW-1185">Reference proteome</keyword>
<sequence length="1633" mass="185483">MFRNTGKVTMKEISVYQQTRALLHKNLLKKWRMKRESFLEWSFPIILGLYMGLFSYFKENMLFPETPPQDLGRIDEFNGSSKMVVYTPISNITQLIMNKTSFAPSMKGARIIGVPSKNDLDEVLLNNIPRAFGIVFNDTFSYKLEVFLMYGNPFVKEDLLAHCWDIYGDVSCVLSRYWKKGFVTLQTAINAAIIEITTNHSVMEELMSVNAKTMKTLPFITKDILQYEFFILVCLLYFSSFMYFISRNVTKERKRYKELIKIMGLQDSAFWLSWGLIYVGFIFIISIFIAAIIASAQIIVMTGFLVIFTLFFLYGLSLIAVAFLMAVLLQKAILTNLVIFLFTLLWGCVGFTVLHKELPTSLEWILSICSPFAFTSGMAKIISLDYNLNGVVFPDPSGESYVILVTFSILAFDALIYLVLALYFDKILLYGSDRRYSPLFFLNSSSCFRQKSSSNQVTERGIDPELPSDDYFEPVAPEYQGKEAIRIRNIKKEYKGKSGKVEALKGLFFDIYENQITAILGHSGAGKSSLLNILNGLYVPTSGLVTVYNKSLSEMQDLKEVRKITGVCPQHNVQFEALTVKENLTLFAKIKGILPQNVKQEVQQIILELDMQNIQDNLAEHLSEGQKRKLTFGIATLGDPQILLLDEPTVGLDPLSRQRVWNFLKERKANHVILFSTQFMDEADILADRKVIMSNGSLKCTGSSVFLKRKWGLGYHLSLFMDETCDSEQITSFINHHIPDAKLKAKTKEKLVYILPLERTSKFPDFFRDLDKYSGQGLMNYEVSMPTLNEVFMNMEGESTTKQNFEKRETIRDTESFHEMEPAYPSLSEVQRTVSPMRLWGMQVCAMARLRILKLKRERKAFLTFLFILGIALFPLITEKMANAVIEQKNNWEFKTELYFLSPGQLPEGLRTSLLVINNTGSNIEDFIQSLKHQNIVLEVDDFENRNGTESLSYNGAIIVSGRQKDYRFSVVCNTKRLHCFPVLMNVLSNGILHMLNHTQYIRIEEAAFSSDLIILWFGILEGVLFLLLVACSISPHIAMSSVSDYKKKADSQLWISGLYPSAYWCGQAVVDVILFSVVLLSSYFTLYATKLMHIYLTSEVVLSIVVLSFGCAASLVFLTYVISFVFGKKRKNSGLWSIFFFTVLTIMFKILLTEFFVETLLITIMVLVPSFSLIAFLIFLEMRAFQYYSESEETKYVLSGVDLLLCLIPYFHTLLFIFVLRCLELKCGKNVMRKDPIFRISPRSLKVQPNPVEHIGEDEDEDVQAERIRTSAALNTSNLNERPVIIANSLHKEYTGQKKSCFSKRTKKVAARNISFCVNKGEILGLLGPNGAGKTSSVRMIAGITKPAAGEVELKGCSSAVGYQDDGTVKFGYCPQENVLWPILTVKEHLELYAAVKGLRKEDAAIAISRLVNAFKLHDQLNVLVQKLAAGATRKLCFVLSILGDSSVLILDEPSTGLDVSERQQVWQAIQAAVKDNERGVLLTTHDLAEAEALCDRVAIMVSGRLRCIGSIQHLKRKFGKDYILELKVNGTSQVPLVHREIVKLFPQAARQERYFSMLTYQLPITDVYPLSQAFHKLEAVKHSFNLEEYSLSQCTLDKVFLDLSKDQELETVHEEADTTVRWKLLPRLDEL</sequence>
<evidence type="ECO:0000256" key="4">
    <source>
        <dbReference type="ARBA" id="ARBA00022692"/>
    </source>
</evidence>
<dbReference type="CDD" id="cd03263">
    <property type="entry name" value="ABC_subfamily_A"/>
    <property type="match status" value="2"/>
</dbReference>
<feature type="transmembrane region" description="Helical" evidence="11">
    <location>
        <begin position="333"/>
        <end position="354"/>
    </location>
</feature>
<keyword evidence="9 11" id="KW-1133">Transmembrane helix</keyword>
<feature type="transmembrane region" description="Helical" evidence="11">
    <location>
        <begin position="861"/>
        <end position="878"/>
    </location>
</feature>
<evidence type="ECO:0000259" key="12">
    <source>
        <dbReference type="PROSITE" id="PS50893"/>
    </source>
</evidence>
<keyword evidence="3" id="KW-0813">Transport</keyword>
<evidence type="ECO:0000313" key="14">
    <source>
        <dbReference type="RefSeq" id="XP_012968853.1"/>
    </source>
</evidence>
<dbReference type="PROSITE" id="PS50893">
    <property type="entry name" value="ABC_TRANSPORTER_2"/>
    <property type="match status" value="2"/>
</dbReference>
<feature type="transmembrane region" description="Helical" evidence="11">
    <location>
        <begin position="1135"/>
        <end position="1154"/>
    </location>
</feature>
<feature type="transmembrane region" description="Helical" evidence="11">
    <location>
        <begin position="1101"/>
        <end position="1123"/>
    </location>
</feature>
<dbReference type="STRING" id="10036.ENSMAUP00000010113"/>
<dbReference type="GO" id="GO:0016887">
    <property type="term" value="F:ATP hydrolysis activity"/>
    <property type="evidence" value="ECO:0007669"/>
    <property type="project" value="InterPro"/>
</dbReference>
<evidence type="ECO:0000256" key="3">
    <source>
        <dbReference type="ARBA" id="ARBA00022448"/>
    </source>
</evidence>
<feature type="transmembrane region" description="Helical" evidence="11">
    <location>
        <begin position="1202"/>
        <end position="1221"/>
    </location>
</feature>
<evidence type="ECO:0000256" key="1">
    <source>
        <dbReference type="ARBA" id="ARBA00004141"/>
    </source>
</evidence>
<dbReference type="InterPro" id="IPR056264">
    <property type="entry name" value="R2_ABCA1-4-like"/>
</dbReference>
<dbReference type="Proteomes" id="UP000886700">
    <property type="component" value="Unplaced"/>
</dbReference>
<dbReference type="GeneID" id="101833744"/>
<evidence type="ECO:0000256" key="8">
    <source>
        <dbReference type="ARBA" id="ARBA00022967"/>
    </source>
</evidence>
<dbReference type="PANTHER" id="PTHR19229">
    <property type="entry name" value="ATP-BINDING CASSETTE TRANSPORTER SUBFAMILY A ABCA"/>
    <property type="match status" value="1"/>
</dbReference>
<dbReference type="GO" id="GO:0140359">
    <property type="term" value="F:ABC-type transporter activity"/>
    <property type="evidence" value="ECO:0007669"/>
    <property type="project" value="InterPro"/>
</dbReference>
<dbReference type="InterPro" id="IPR013525">
    <property type="entry name" value="ABC2_TM"/>
</dbReference>
<evidence type="ECO:0000313" key="13">
    <source>
        <dbReference type="Proteomes" id="UP000886700"/>
    </source>
</evidence>
<protein>
    <submittedName>
        <fullName evidence="14">ATP-binding cassette sub-family A member 6 isoform X1</fullName>
    </submittedName>
</protein>
<dbReference type="GO" id="GO:0005524">
    <property type="term" value="F:ATP binding"/>
    <property type="evidence" value="ECO:0007669"/>
    <property type="project" value="UniProtKB-KW"/>
</dbReference>
<accession>A0A1U8BZ93</accession>
<dbReference type="Pfam" id="PF12698">
    <property type="entry name" value="ABC2_membrane_3"/>
    <property type="match status" value="1"/>
</dbReference>
<feature type="domain" description="ABC transporter" evidence="12">
    <location>
        <begin position="485"/>
        <end position="720"/>
    </location>
</feature>
<comment type="similarity">
    <text evidence="2">Belongs to the ABC transporter superfamily. ABCA family.</text>
</comment>
<dbReference type="InterPro" id="IPR003439">
    <property type="entry name" value="ABC_transporter-like_ATP-bd"/>
</dbReference>
<keyword evidence="8" id="KW-1278">Translocase</keyword>
<reference evidence="14" key="1">
    <citation type="submission" date="2025-08" db="UniProtKB">
        <authorList>
            <consortium name="RefSeq"/>
        </authorList>
    </citation>
    <scope>IDENTIFICATION</scope>
    <source>
        <tissue evidence="14">Liver</tissue>
    </source>
</reference>
<dbReference type="eggNOG" id="KOG0059">
    <property type="taxonomic scope" value="Eukaryota"/>
</dbReference>
<dbReference type="Pfam" id="PF00005">
    <property type="entry name" value="ABC_tran"/>
    <property type="match status" value="2"/>
</dbReference>
<proteinExistence type="inferred from homology"/>
<feature type="transmembrane region" description="Helical" evidence="11">
    <location>
        <begin position="401"/>
        <end position="424"/>
    </location>
</feature>
<dbReference type="InterPro" id="IPR027417">
    <property type="entry name" value="P-loop_NTPase"/>
</dbReference>
<feature type="domain" description="ABC transporter" evidence="12">
    <location>
        <begin position="1286"/>
        <end position="1529"/>
    </location>
</feature>
<dbReference type="RefSeq" id="XP_012968853.1">
    <property type="nucleotide sequence ID" value="XM_013113399.3"/>
</dbReference>
<dbReference type="PANTHER" id="PTHR19229:SF13">
    <property type="entry name" value="ATP-BINDING CASSETTE SUB-FAMILY A MEMBER 6"/>
    <property type="match status" value="1"/>
</dbReference>
<dbReference type="SMART" id="SM00382">
    <property type="entry name" value="AAA"/>
    <property type="match status" value="2"/>
</dbReference>
<keyword evidence="10 11" id="KW-0472">Membrane</keyword>
<dbReference type="Gene3D" id="3.40.50.300">
    <property type="entry name" value="P-loop containing nucleotide triphosphate hydrolases"/>
    <property type="match status" value="2"/>
</dbReference>
<keyword evidence="4 11" id="KW-0812">Transmembrane</keyword>
<evidence type="ECO:0000256" key="2">
    <source>
        <dbReference type="ARBA" id="ARBA00008869"/>
    </source>
</evidence>
<feature type="transmembrane region" description="Helical" evidence="11">
    <location>
        <begin position="299"/>
        <end position="326"/>
    </location>
</feature>
<dbReference type="InterPro" id="IPR003593">
    <property type="entry name" value="AAA+_ATPase"/>
</dbReference>
<evidence type="ECO:0000256" key="7">
    <source>
        <dbReference type="ARBA" id="ARBA00022840"/>
    </source>
</evidence>
<evidence type="ECO:0000256" key="6">
    <source>
        <dbReference type="ARBA" id="ARBA00022741"/>
    </source>
</evidence>
<dbReference type="Pfam" id="PF23321">
    <property type="entry name" value="R1_ABCA1"/>
    <property type="match status" value="1"/>
</dbReference>
<dbReference type="InterPro" id="IPR026082">
    <property type="entry name" value="ABCA"/>
</dbReference>
<evidence type="ECO:0000256" key="10">
    <source>
        <dbReference type="ARBA" id="ARBA00023136"/>
    </source>
</evidence>
<evidence type="ECO:0000256" key="11">
    <source>
        <dbReference type="SAM" id="Phobius"/>
    </source>
</evidence>
<evidence type="ECO:0000256" key="9">
    <source>
        <dbReference type="ARBA" id="ARBA00022989"/>
    </source>
</evidence>
<keyword evidence="5" id="KW-0677">Repeat</keyword>
<feature type="transmembrane region" description="Helical" evidence="11">
    <location>
        <begin position="1160"/>
        <end position="1181"/>
    </location>
</feature>
<name>A0A1U8BZ93_MESAU</name>
<feature type="transmembrane region" description="Helical" evidence="11">
    <location>
        <begin position="224"/>
        <end position="245"/>
    </location>
</feature>
<organism evidence="13 14">
    <name type="scientific">Mesocricetus auratus</name>
    <name type="common">Golden hamster</name>
    <dbReference type="NCBI Taxonomy" id="10036"/>
    <lineage>
        <taxon>Eukaryota</taxon>
        <taxon>Metazoa</taxon>
        <taxon>Chordata</taxon>
        <taxon>Craniata</taxon>
        <taxon>Vertebrata</taxon>
        <taxon>Euteleostomi</taxon>
        <taxon>Mammalia</taxon>
        <taxon>Eutheria</taxon>
        <taxon>Euarchontoglires</taxon>
        <taxon>Glires</taxon>
        <taxon>Rodentia</taxon>
        <taxon>Myomorpha</taxon>
        <taxon>Muroidea</taxon>
        <taxon>Cricetidae</taxon>
        <taxon>Cricetinae</taxon>
        <taxon>Mesocricetus</taxon>
    </lineage>
</organism>
<dbReference type="FunFam" id="3.40.50.300:FF:000335">
    <property type="entry name" value="ATP binding cassette subfamily A member 5"/>
    <property type="match status" value="1"/>
</dbReference>
<dbReference type="OrthoDB" id="8061355at2759"/>
<dbReference type="SUPFAM" id="SSF52540">
    <property type="entry name" value="P-loop containing nucleoside triphosphate hydrolases"/>
    <property type="match status" value="2"/>
</dbReference>
<gene>
    <name evidence="14" type="primary">LOC101833744</name>
</gene>
<keyword evidence="7 14" id="KW-0067">ATP-binding</keyword>
<comment type="subcellular location">
    <subcellularLocation>
        <location evidence="1">Membrane</location>
        <topology evidence="1">Multi-pass membrane protein</topology>
    </subcellularLocation>
</comment>
<feature type="transmembrane region" description="Helical" evidence="11">
    <location>
        <begin position="1014"/>
        <end position="1034"/>
    </location>
</feature>
<feature type="transmembrane region" description="Helical" evidence="11">
    <location>
        <begin position="269"/>
        <end position="293"/>
    </location>
</feature>
<keyword evidence="6" id="KW-0547">Nucleotide-binding</keyword>
<feature type="transmembrane region" description="Helical" evidence="11">
    <location>
        <begin position="38"/>
        <end position="57"/>
    </location>
</feature>